<feature type="transmembrane region" description="Helical" evidence="1">
    <location>
        <begin position="65"/>
        <end position="83"/>
    </location>
</feature>
<organism evidence="2 3">
    <name type="scientific">Arachnia propionica</name>
    <dbReference type="NCBI Taxonomy" id="1750"/>
    <lineage>
        <taxon>Bacteria</taxon>
        <taxon>Bacillati</taxon>
        <taxon>Actinomycetota</taxon>
        <taxon>Actinomycetes</taxon>
        <taxon>Propionibacteriales</taxon>
        <taxon>Propionibacteriaceae</taxon>
        <taxon>Arachnia</taxon>
    </lineage>
</organism>
<evidence type="ECO:0000256" key="1">
    <source>
        <dbReference type="SAM" id="Phobius"/>
    </source>
</evidence>
<dbReference type="OrthoDB" id="3722493at2"/>
<sequence length="172" mass="19377">MGGASTLSPWSSDTSSCVRRWFSCGSGPRAATRGGQFRAMAWWTAVVQLLWVATCFVDHRFSHRLWIAVILIWLEVAAPLLFVWRGRRRVLFHPRHIAERHGLLVIISLGEIVVGTAVSVRTLHELHGWWQGAASVLVCGVSLALSMWWLYFGLPLGEALHRRRELAPLLES</sequence>
<name>A0A3P1WX41_9ACTN</name>
<dbReference type="AlphaFoldDB" id="A0A3P1WX41"/>
<protein>
    <submittedName>
        <fullName evidence="2">Uncharacterized protein</fullName>
    </submittedName>
</protein>
<dbReference type="InterPro" id="IPR010640">
    <property type="entry name" value="Low_temperature_requirement_A"/>
</dbReference>
<evidence type="ECO:0000313" key="2">
    <source>
        <dbReference type="EMBL" id="RRD50317.1"/>
    </source>
</evidence>
<keyword evidence="1" id="KW-0812">Transmembrane</keyword>
<keyword evidence="1" id="KW-1133">Transmembrane helix</keyword>
<feature type="transmembrane region" description="Helical" evidence="1">
    <location>
        <begin position="39"/>
        <end position="59"/>
    </location>
</feature>
<dbReference type="PANTHER" id="PTHR36840:SF1">
    <property type="entry name" value="BLL5714 PROTEIN"/>
    <property type="match status" value="1"/>
</dbReference>
<evidence type="ECO:0000313" key="3">
    <source>
        <dbReference type="Proteomes" id="UP000280935"/>
    </source>
</evidence>
<dbReference type="PANTHER" id="PTHR36840">
    <property type="entry name" value="BLL5714 PROTEIN"/>
    <property type="match status" value="1"/>
</dbReference>
<proteinExistence type="predicted"/>
<keyword evidence="1" id="KW-0472">Membrane</keyword>
<gene>
    <name evidence="2" type="ORF">EII35_05015</name>
</gene>
<feature type="transmembrane region" description="Helical" evidence="1">
    <location>
        <begin position="129"/>
        <end position="154"/>
    </location>
</feature>
<feature type="transmembrane region" description="Helical" evidence="1">
    <location>
        <begin position="103"/>
        <end position="123"/>
    </location>
</feature>
<dbReference type="EMBL" id="RQYT01000007">
    <property type="protein sequence ID" value="RRD50317.1"/>
    <property type="molecule type" value="Genomic_DNA"/>
</dbReference>
<reference evidence="2 3" key="1">
    <citation type="submission" date="2018-11" db="EMBL/GenBank/DDBJ databases">
        <title>Genomes From Bacteria Associated with the Canine Oral Cavity: a Test Case for Automated Genome-Based Taxonomic Assignment.</title>
        <authorList>
            <person name="Coil D.A."/>
            <person name="Jospin G."/>
            <person name="Darling A.E."/>
            <person name="Wallis C."/>
            <person name="Davis I.J."/>
            <person name="Harris S."/>
            <person name="Eisen J.A."/>
            <person name="Holcombe L.J."/>
            <person name="O'Flynn C."/>
        </authorList>
    </citation>
    <scope>NUCLEOTIDE SEQUENCE [LARGE SCALE GENOMIC DNA]</scope>
    <source>
        <strain evidence="2 3">OH2822_COT-296</strain>
    </source>
</reference>
<comment type="caution">
    <text evidence="2">The sequence shown here is derived from an EMBL/GenBank/DDBJ whole genome shotgun (WGS) entry which is preliminary data.</text>
</comment>
<dbReference type="Pfam" id="PF06772">
    <property type="entry name" value="LtrA"/>
    <property type="match status" value="1"/>
</dbReference>
<dbReference type="Proteomes" id="UP000280935">
    <property type="component" value="Unassembled WGS sequence"/>
</dbReference>
<accession>A0A3P1WX41</accession>